<comment type="caution">
    <text evidence="1">The sequence shown here is derived from an EMBL/GenBank/DDBJ whole genome shotgun (WGS) entry which is preliminary data.</text>
</comment>
<proteinExistence type="predicted"/>
<dbReference type="Proteomes" id="UP001497700">
    <property type="component" value="Unassembled WGS sequence"/>
</dbReference>
<sequence>MAASQECVCALGVLAWFCYFSHETAINVTIPFNLVGLIRFPCFEPTEDSLFIRLKTQVCLECRYLCSPYGK</sequence>
<evidence type="ECO:0000313" key="2">
    <source>
        <dbReference type="Proteomes" id="UP001497700"/>
    </source>
</evidence>
<organism evidence="1 2">
    <name type="scientific">Hypoxylon rubiginosum</name>
    <dbReference type="NCBI Taxonomy" id="110542"/>
    <lineage>
        <taxon>Eukaryota</taxon>
        <taxon>Fungi</taxon>
        <taxon>Dikarya</taxon>
        <taxon>Ascomycota</taxon>
        <taxon>Pezizomycotina</taxon>
        <taxon>Sordariomycetes</taxon>
        <taxon>Xylariomycetidae</taxon>
        <taxon>Xylariales</taxon>
        <taxon>Hypoxylaceae</taxon>
        <taxon>Hypoxylon</taxon>
    </lineage>
</organism>
<evidence type="ECO:0000313" key="1">
    <source>
        <dbReference type="EMBL" id="KAI4870331.1"/>
    </source>
</evidence>
<reference evidence="1 2" key="1">
    <citation type="journal article" date="2022" name="New Phytol.">
        <title>Ecological generalism drives hyperdiversity of secondary metabolite gene clusters in xylarialean endophytes.</title>
        <authorList>
            <person name="Franco M.E.E."/>
            <person name="Wisecaver J.H."/>
            <person name="Arnold A.E."/>
            <person name="Ju Y.M."/>
            <person name="Slot J.C."/>
            <person name="Ahrendt S."/>
            <person name="Moore L.P."/>
            <person name="Eastman K.E."/>
            <person name="Scott K."/>
            <person name="Konkel Z."/>
            <person name="Mondo S.J."/>
            <person name="Kuo A."/>
            <person name="Hayes R.D."/>
            <person name="Haridas S."/>
            <person name="Andreopoulos B."/>
            <person name="Riley R."/>
            <person name="LaButti K."/>
            <person name="Pangilinan J."/>
            <person name="Lipzen A."/>
            <person name="Amirebrahimi M."/>
            <person name="Yan J."/>
            <person name="Adam C."/>
            <person name="Keymanesh K."/>
            <person name="Ng V."/>
            <person name="Louie K."/>
            <person name="Northen T."/>
            <person name="Drula E."/>
            <person name="Henrissat B."/>
            <person name="Hsieh H.M."/>
            <person name="Youens-Clark K."/>
            <person name="Lutzoni F."/>
            <person name="Miadlikowska J."/>
            <person name="Eastwood D.C."/>
            <person name="Hamelin R.C."/>
            <person name="Grigoriev I.V."/>
            <person name="U'Ren J.M."/>
        </authorList>
    </citation>
    <scope>NUCLEOTIDE SEQUENCE [LARGE SCALE GENOMIC DNA]</scope>
    <source>
        <strain evidence="1 2">CBS 119005</strain>
    </source>
</reference>
<protein>
    <submittedName>
        <fullName evidence="1">Uncharacterized protein</fullName>
    </submittedName>
</protein>
<accession>A0ACB9ZFF7</accession>
<dbReference type="EMBL" id="MU393424">
    <property type="protein sequence ID" value="KAI4870331.1"/>
    <property type="molecule type" value="Genomic_DNA"/>
</dbReference>
<name>A0ACB9ZFF7_9PEZI</name>
<gene>
    <name evidence="1" type="ORF">F4820DRAFT_403335</name>
</gene>
<keyword evidence="2" id="KW-1185">Reference proteome</keyword>